<name>A0ABS3XVC8_9ACTN</name>
<keyword evidence="3 10" id="KW-0812">Transmembrane</keyword>
<feature type="transmembrane region" description="Helical" evidence="10">
    <location>
        <begin position="34"/>
        <end position="56"/>
    </location>
</feature>
<evidence type="ECO:0000313" key="11">
    <source>
        <dbReference type="EMBL" id="MBO8199370.1"/>
    </source>
</evidence>
<keyword evidence="5 10" id="KW-0472">Membrane</keyword>
<reference evidence="11 12" key="1">
    <citation type="submission" date="2021-02" db="EMBL/GenBank/DDBJ databases">
        <title>Streptomyces spirodelae sp. nov., isolated from duckweed.</title>
        <authorList>
            <person name="Saimee Y."/>
            <person name="Duangmal K."/>
        </authorList>
    </citation>
    <scope>NUCLEOTIDE SEQUENCE [LARGE SCALE GENOMIC DNA]</scope>
    <source>
        <strain evidence="11 12">DSM 42105</strain>
    </source>
</reference>
<evidence type="ECO:0000256" key="9">
    <source>
        <dbReference type="ARBA" id="ARBA00049940"/>
    </source>
</evidence>
<evidence type="ECO:0000256" key="3">
    <source>
        <dbReference type="ARBA" id="ARBA00022692"/>
    </source>
</evidence>
<keyword evidence="4 10" id="KW-1133">Transmembrane helix</keyword>
<dbReference type="GeneID" id="96259689"/>
<evidence type="ECO:0000256" key="10">
    <source>
        <dbReference type="RuleBase" id="RU004340"/>
    </source>
</evidence>
<sequence length="118" mass="12060">MPLMMLLGAVGGAALRFGLEKGLFKVWPGEPVPWAAFAVNFSGCIALGVFLGKVVANDLPSPMLVLLGGAITTFSIFGHELLKLTQGGLYGTGLRVFTGWVVGAGAAVVGVFVGMHGA</sequence>
<comment type="function">
    <text evidence="9">Fluoride-specific ion channel. Important for reducing fluoride concentration in the cell, thus reducing its toxicity.</text>
</comment>
<dbReference type="EMBL" id="JAFFZM010000007">
    <property type="protein sequence ID" value="MBO8199370.1"/>
    <property type="molecule type" value="Genomic_DNA"/>
</dbReference>
<proteinExistence type="inferred from homology"/>
<feature type="transmembrane region" description="Helical" evidence="10">
    <location>
        <begin position="94"/>
        <end position="115"/>
    </location>
</feature>
<keyword evidence="6" id="KW-0813">Transport</keyword>
<dbReference type="Pfam" id="PF02537">
    <property type="entry name" value="CRCB"/>
    <property type="match status" value="1"/>
</dbReference>
<evidence type="ECO:0000256" key="5">
    <source>
        <dbReference type="ARBA" id="ARBA00023136"/>
    </source>
</evidence>
<keyword evidence="6" id="KW-0407">Ion channel</keyword>
<comment type="catalytic activity">
    <reaction evidence="8">
        <text>fluoride(in) = fluoride(out)</text>
        <dbReference type="Rhea" id="RHEA:76159"/>
        <dbReference type="ChEBI" id="CHEBI:17051"/>
    </reaction>
    <physiologicalReaction direction="left-to-right" evidence="8">
        <dbReference type="Rhea" id="RHEA:76160"/>
    </physiologicalReaction>
</comment>
<evidence type="ECO:0000256" key="8">
    <source>
        <dbReference type="ARBA" id="ARBA00035585"/>
    </source>
</evidence>
<evidence type="ECO:0000313" key="12">
    <source>
        <dbReference type="Proteomes" id="UP000721954"/>
    </source>
</evidence>
<evidence type="ECO:0000256" key="1">
    <source>
        <dbReference type="ARBA" id="ARBA00004651"/>
    </source>
</evidence>
<evidence type="ECO:0000256" key="4">
    <source>
        <dbReference type="ARBA" id="ARBA00022989"/>
    </source>
</evidence>
<keyword evidence="12" id="KW-1185">Reference proteome</keyword>
<feature type="transmembrane region" description="Helical" evidence="10">
    <location>
        <begin position="63"/>
        <end position="82"/>
    </location>
</feature>
<keyword evidence="2 10" id="KW-1003">Cell membrane</keyword>
<gene>
    <name evidence="11" type="ORF">JW613_13825</name>
</gene>
<evidence type="ECO:0000256" key="6">
    <source>
        <dbReference type="ARBA" id="ARBA00023303"/>
    </source>
</evidence>
<dbReference type="RefSeq" id="WP_209211101.1">
    <property type="nucleotide sequence ID" value="NZ_JAFFZM010000007.1"/>
</dbReference>
<evidence type="ECO:0000256" key="7">
    <source>
        <dbReference type="ARBA" id="ARBA00035120"/>
    </source>
</evidence>
<protein>
    <recommendedName>
        <fullName evidence="10">Fluoride-specific ion channel</fullName>
    </recommendedName>
</protein>
<dbReference type="InterPro" id="IPR003691">
    <property type="entry name" value="FluC"/>
</dbReference>
<comment type="caution">
    <text evidence="11">The sequence shown here is derived from an EMBL/GenBank/DDBJ whole genome shotgun (WGS) entry which is preliminary data.</text>
</comment>
<comment type="subcellular location">
    <subcellularLocation>
        <location evidence="1">Cell membrane</location>
        <topology evidence="1">Multi-pass membrane protein</topology>
    </subcellularLocation>
</comment>
<comment type="similarity">
    <text evidence="7 10">Belongs to the fluoride channel Fluc/FEX (TC 1.A.43) family.</text>
</comment>
<keyword evidence="6" id="KW-0406">Ion transport</keyword>
<organism evidence="11 12">
    <name type="scientific">Streptomyces smyrnaeus</name>
    <dbReference type="NCBI Taxonomy" id="1387713"/>
    <lineage>
        <taxon>Bacteria</taxon>
        <taxon>Bacillati</taxon>
        <taxon>Actinomycetota</taxon>
        <taxon>Actinomycetes</taxon>
        <taxon>Kitasatosporales</taxon>
        <taxon>Streptomycetaceae</taxon>
        <taxon>Streptomyces</taxon>
    </lineage>
</organism>
<dbReference type="Proteomes" id="UP000721954">
    <property type="component" value="Unassembled WGS sequence"/>
</dbReference>
<accession>A0ABS3XVC8</accession>
<evidence type="ECO:0000256" key="2">
    <source>
        <dbReference type="ARBA" id="ARBA00022475"/>
    </source>
</evidence>